<proteinExistence type="predicted"/>
<dbReference type="EMBL" id="LAZR01002098">
    <property type="protein sequence ID" value="KKN34538.1"/>
    <property type="molecule type" value="Genomic_DNA"/>
</dbReference>
<evidence type="ECO:0000313" key="1">
    <source>
        <dbReference type="EMBL" id="KKN34538.1"/>
    </source>
</evidence>
<name>A0A0F9SZ75_9ZZZZ</name>
<comment type="caution">
    <text evidence="1">The sequence shown here is derived from an EMBL/GenBank/DDBJ whole genome shotgun (WGS) entry which is preliminary data.</text>
</comment>
<protein>
    <submittedName>
        <fullName evidence="1">Uncharacterized protein</fullName>
    </submittedName>
</protein>
<accession>A0A0F9SZ75</accession>
<gene>
    <name evidence="1" type="ORF">LCGC14_0792550</name>
</gene>
<organism evidence="1">
    <name type="scientific">marine sediment metagenome</name>
    <dbReference type="NCBI Taxonomy" id="412755"/>
    <lineage>
        <taxon>unclassified sequences</taxon>
        <taxon>metagenomes</taxon>
        <taxon>ecological metagenomes</taxon>
    </lineage>
</organism>
<dbReference type="AlphaFoldDB" id="A0A0F9SZ75"/>
<reference evidence="1" key="1">
    <citation type="journal article" date="2015" name="Nature">
        <title>Complex archaea that bridge the gap between prokaryotes and eukaryotes.</title>
        <authorList>
            <person name="Spang A."/>
            <person name="Saw J.H."/>
            <person name="Jorgensen S.L."/>
            <person name="Zaremba-Niedzwiedzka K."/>
            <person name="Martijn J."/>
            <person name="Lind A.E."/>
            <person name="van Eijk R."/>
            <person name="Schleper C."/>
            <person name="Guy L."/>
            <person name="Ettema T.J."/>
        </authorList>
    </citation>
    <scope>NUCLEOTIDE SEQUENCE</scope>
</reference>
<sequence>MAIKSFDHLNLYFEMSQSDNAIDHGVVALMQAEDILAAITFSEVSGIWRVQKSASKKDSGYGPTIYKILMSFACERGISGISPVSCRANKEGQTNARAQKIWMGFAKDPKVNRKALPNELPNPDLNFKYFITEEGVSSRNGKNRTLRPLQCS</sequence>